<evidence type="ECO:0000313" key="4">
    <source>
        <dbReference type="Proteomes" id="UP000094527"/>
    </source>
</evidence>
<keyword evidence="2" id="KW-0732">Signal</keyword>
<dbReference type="AlphaFoldDB" id="A0A1D2M1W0"/>
<feature type="compositionally biased region" description="Gly residues" evidence="1">
    <location>
        <begin position="67"/>
        <end position="76"/>
    </location>
</feature>
<dbReference type="OrthoDB" id="7769384at2759"/>
<dbReference type="EMBL" id="LJIJ01006620">
    <property type="protein sequence ID" value="ODM86958.1"/>
    <property type="molecule type" value="Genomic_DNA"/>
</dbReference>
<proteinExistence type="predicted"/>
<dbReference type="Proteomes" id="UP000094527">
    <property type="component" value="Unassembled WGS sequence"/>
</dbReference>
<gene>
    <name evidence="3" type="ORF">Ocin01_19722</name>
</gene>
<evidence type="ECO:0000256" key="1">
    <source>
        <dbReference type="SAM" id="MobiDB-lite"/>
    </source>
</evidence>
<feature type="region of interest" description="Disordered" evidence="1">
    <location>
        <begin position="62"/>
        <end position="83"/>
    </location>
</feature>
<protein>
    <submittedName>
        <fullName evidence="3">Uncharacterized protein</fullName>
    </submittedName>
</protein>
<keyword evidence="4" id="KW-1185">Reference proteome</keyword>
<feature type="signal peptide" evidence="2">
    <location>
        <begin position="1"/>
        <end position="20"/>
    </location>
</feature>
<evidence type="ECO:0000313" key="3">
    <source>
        <dbReference type="EMBL" id="ODM86958.1"/>
    </source>
</evidence>
<sequence>MKTQIYFLLVLGLAVSSTWANCWWTGVPTVYLGCSWLRQYGMSERGTRHCHGGTEYHCCPGGPGPQPGGGRPGGESGECSWYGAEGEIPPGHIGPCNTEFNRFALESSSQDTALWNQTSRQK</sequence>
<feature type="chain" id="PRO_5008903389" evidence="2">
    <location>
        <begin position="21"/>
        <end position="122"/>
    </location>
</feature>
<comment type="caution">
    <text evidence="3">The sequence shown here is derived from an EMBL/GenBank/DDBJ whole genome shotgun (WGS) entry which is preliminary data.</text>
</comment>
<accession>A0A1D2M1W0</accession>
<organism evidence="3 4">
    <name type="scientific">Orchesella cincta</name>
    <name type="common">Springtail</name>
    <name type="synonym">Podura cincta</name>
    <dbReference type="NCBI Taxonomy" id="48709"/>
    <lineage>
        <taxon>Eukaryota</taxon>
        <taxon>Metazoa</taxon>
        <taxon>Ecdysozoa</taxon>
        <taxon>Arthropoda</taxon>
        <taxon>Hexapoda</taxon>
        <taxon>Collembola</taxon>
        <taxon>Entomobryomorpha</taxon>
        <taxon>Entomobryoidea</taxon>
        <taxon>Orchesellidae</taxon>
        <taxon>Orchesellinae</taxon>
        <taxon>Orchesella</taxon>
    </lineage>
</organism>
<name>A0A1D2M1W0_ORCCI</name>
<reference evidence="3 4" key="1">
    <citation type="journal article" date="2016" name="Genome Biol. Evol.">
        <title>Gene Family Evolution Reflects Adaptation to Soil Environmental Stressors in the Genome of the Collembolan Orchesella cincta.</title>
        <authorList>
            <person name="Faddeeva-Vakhrusheva A."/>
            <person name="Derks M.F."/>
            <person name="Anvar S.Y."/>
            <person name="Agamennone V."/>
            <person name="Suring W."/>
            <person name="Smit S."/>
            <person name="van Straalen N.M."/>
            <person name="Roelofs D."/>
        </authorList>
    </citation>
    <scope>NUCLEOTIDE SEQUENCE [LARGE SCALE GENOMIC DNA]</scope>
    <source>
        <tissue evidence="3">Mixed pool</tissue>
    </source>
</reference>
<evidence type="ECO:0000256" key="2">
    <source>
        <dbReference type="SAM" id="SignalP"/>
    </source>
</evidence>